<proteinExistence type="predicted"/>
<dbReference type="EMBL" id="CP116346">
    <property type="protein sequence ID" value="WIT09985.1"/>
    <property type="molecule type" value="Genomic_DNA"/>
</dbReference>
<organism evidence="3 4">
    <name type="scientific">Paucibacter sediminis</name>
    <dbReference type="NCBI Taxonomy" id="3019553"/>
    <lineage>
        <taxon>Bacteria</taxon>
        <taxon>Pseudomonadati</taxon>
        <taxon>Pseudomonadota</taxon>
        <taxon>Betaproteobacteria</taxon>
        <taxon>Burkholderiales</taxon>
        <taxon>Sphaerotilaceae</taxon>
        <taxon>Roseateles</taxon>
    </lineage>
</organism>
<dbReference type="SUPFAM" id="SSF53756">
    <property type="entry name" value="UDP-Glycosyltransferase/glycogen phosphorylase"/>
    <property type="match status" value="1"/>
</dbReference>
<accession>A0AA95N9Q6</accession>
<keyword evidence="3" id="KW-0328">Glycosyltransferase</keyword>
<sequence length="353" mass="39213">MNFDSARGRLLLYAPNVHTGGGFVLLKSLLQAWPAERRLVAWLDERARAQLPLPEGAQVHWVRAAPASRLGAEFALARAGQPGDRVLCFHGLPPLLRNRASVQVFQQNRNYLGQVPLSAFAWRTRQRLRFEQAVSRWRRHLVDAYWVQTESMARALQDWWGEGQAAPVRVLPFVPTFAPALPEPARGALQPWDFVYVADGEAHKNHRRLVEAWVLLAQQGFKPSLALTLSARDGALNAWLDQQVATHGLAIRNLGQMDHQAVLTLYGQARALVFPSLGESFGLPLIEAKVMGLPILAAELDFVRDVCEPAQTFDPHSAVSIARALRRFLQQAEAPRTPATASEFLARLMDGAA</sequence>
<name>A0AA95N9Q6_9BURK</name>
<keyword evidence="4" id="KW-1185">Reference proteome</keyword>
<dbReference type="Gene3D" id="3.40.50.2000">
    <property type="entry name" value="Glycogen Phosphorylase B"/>
    <property type="match status" value="1"/>
</dbReference>
<dbReference type="Pfam" id="PF00534">
    <property type="entry name" value="Glycos_transf_1"/>
    <property type="match status" value="1"/>
</dbReference>
<evidence type="ECO:0000313" key="4">
    <source>
        <dbReference type="Proteomes" id="UP001177769"/>
    </source>
</evidence>
<evidence type="ECO:0000313" key="3">
    <source>
        <dbReference type="EMBL" id="WIT09985.1"/>
    </source>
</evidence>
<reference evidence="3" key="1">
    <citation type="submission" date="2023-01" db="EMBL/GenBank/DDBJ databases">
        <title>Whole genome sequence of Paucibacter sp. S2-9 isolated from pond sediment.</title>
        <authorList>
            <person name="Jung J.Y."/>
        </authorList>
    </citation>
    <scope>NUCLEOTIDE SEQUENCE</scope>
    <source>
        <strain evidence="3">S2-9</strain>
    </source>
</reference>
<dbReference type="EC" id="2.4.-.-" evidence="3"/>
<dbReference type="RefSeq" id="WP_285231055.1">
    <property type="nucleotide sequence ID" value="NZ_CP116346.1"/>
</dbReference>
<keyword evidence="1 3" id="KW-0808">Transferase</keyword>
<dbReference type="GO" id="GO:0016757">
    <property type="term" value="F:glycosyltransferase activity"/>
    <property type="evidence" value="ECO:0007669"/>
    <property type="project" value="UniProtKB-KW"/>
</dbReference>
<gene>
    <name evidence="3" type="ORF">PFX98_13675</name>
</gene>
<evidence type="ECO:0000256" key="1">
    <source>
        <dbReference type="ARBA" id="ARBA00022679"/>
    </source>
</evidence>
<dbReference type="InterPro" id="IPR001296">
    <property type="entry name" value="Glyco_trans_1"/>
</dbReference>
<protein>
    <submittedName>
        <fullName evidence="3">Glycosyltransferase</fullName>
        <ecNumber evidence="3">2.4.-.-</ecNumber>
    </submittedName>
</protein>
<evidence type="ECO:0000259" key="2">
    <source>
        <dbReference type="Pfam" id="PF00534"/>
    </source>
</evidence>
<dbReference type="Proteomes" id="UP001177769">
    <property type="component" value="Chromosome"/>
</dbReference>
<dbReference type="PANTHER" id="PTHR46401">
    <property type="entry name" value="GLYCOSYLTRANSFERASE WBBK-RELATED"/>
    <property type="match status" value="1"/>
</dbReference>
<feature type="domain" description="Glycosyl transferase family 1" evidence="2">
    <location>
        <begin position="190"/>
        <end position="336"/>
    </location>
</feature>
<dbReference type="PANTHER" id="PTHR46401:SF2">
    <property type="entry name" value="GLYCOSYLTRANSFERASE WBBK-RELATED"/>
    <property type="match status" value="1"/>
</dbReference>
<dbReference type="AlphaFoldDB" id="A0AA95N9Q6"/>
<dbReference type="KEGG" id="pais:PFX98_13675"/>